<gene>
    <name evidence="7" type="ORF">CcCBS67573_g01167</name>
</gene>
<dbReference type="InterPro" id="IPR036249">
    <property type="entry name" value="Thioredoxin-like_sf"/>
</dbReference>
<dbReference type="GO" id="GO:0004364">
    <property type="term" value="F:glutathione transferase activity"/>
    <property type="evidence" value="ECO:0007669"/>
    <property type="project" value="UniProtKB-UniRule"/>
</dbReference>
<dbReference type="STRING" id="246404.A0A507FMM6"/>
<feature type="domain" description="DSBA-like thioredoxin" evidence="6">
    <location>
        <begin position="6"/>
        <end position="202"/>
    </location>
</feature>
<evidence type="ECO:0000256" key="1">
    <source>
        <dbReference type="ARBA" id="ARBA00006494"/>
    </source>
</evidence>
<keyword evidence="8" id="KW-1185">Reference proteome</keyword>
<evidence type="ECO:0000259" key="6">
    <source>
        <dbReference type="Pfam" id="PF01323"/>
    </source>
</evidence>
<comment type="caution">
    <text evidence="7">The sequence shown here is derived from an EMBL/GenBank/DDBJ whole genome shotgun (WGS) entry which is preliminary data.</text>
</comment>
<organism evidence="7 8">
    <name type="scientific">Chytriomyces confervae</name>
    <dbReference type="NCBI Taxonomy" id="246404"/>
    <lineage>
        <taxon>Eukaryota</taxon>
        <taxon>Fungi</taxon>
        <taxon>Fungi incertae sedis</taxon>
        <taxon>Chytridiomycota</taxon>
        <taxon>Chytridiomycota incertae sedis</taxon>
        <taxon>Chytridiomycetes</taxon>
        <taxon>Chytridiales</taxon>
        <taxon>Chytriomycetaceae</taxon>
        <taxon>Chytriomyces</taxon>
    </lineage>
</organism>
<evidence type="ECO:0000313" key="8">
    <source>
        <dbReference type="Proteomes" id="UP000320333"/>
    </source>
</evidence>
<dbReference type="InterPro" id="IPR001853">
    <property type="entry name" value="DSBA-like_thioredoxin_dom"/>
</dbReference>
<dbReference type="PANTHER" id="PTHR42943:SF2">
    <property type="entry name" value="GLUTATHIONE S-TRANSFERASE KAPPA 1"/>
    <property type="match status" value="1"/>
</dbReference>
<dbReference type="InterPro" id="IPR051924">
    <property type="entry name" value="GST_Kappa/NadH"/>
</dbReference>
<evidence type="ECO:0000256" key="2">
    <source>
        <dbReference type="ARBA" id="ARBA00022679"/>
    </source>
</evidence>
<evidence type="ECO:0000313" key="7">
    <source>
        <dbReference type="EMBL" id="TPX77574.1"/>
    </source>
</evidence>
<dbReference type="Proteomes" id="UP000320333">
    <property type="component" value="Unassembled WGS sequence"/>
</dbReference>
<evidence type="ECO:0000256" key="4">
    <source>
        <dbReference type="PIRNR" id="PIRNR006386"/>
    </source>
</evidence>
<dbReference type="InterPro" id="IPR014440">
    <property type="entry name" value="HCCAis_GSTk"/>
</dbReference>
<sequence>MSNKRITIFYDVVSPFSWFGFELLRRYQSVWNGVDVALQPFFLGGVMGASGNKPPATNPYKGAQMLKEIPLFGKMYDIDIGNPANFPEKSLHAMRILQALKLQGSDKLTAVSLAFWKLYWHDKKSIESKDDLQAYLAPIVGDAAATRLVQHDSQTSEVKQALADATKEAVDVHGAFGAPWFVVENGNETMTFFGSDRMEAIAFFLGEKYLGPCPPGYKRESSKL</sequence>
<dbReference type="SUPFAM" id="SSF52833">
    <property type="entry name" value="Thioredoxin-like"/>
    <property type="match status" value="1"/>
</dbReference>
<dbReference type="PANTHER" id="PTHR42943">
    <property type="entry name" value="GLUTATHIONE S-TRANSFERASE KAPPA"/>
    <property type="match status" value="1"/>
</dbReference>
<dbReference type="FunFam" id="3.40.30.10:FF:000096">
    <property type="entry name" value="Glutathione S-transferase kappa"/>
    <property type="match status" value="1"/>
</dbReference>
<dbReference type="Pfam" id="PF01323">
    <property type="entry name" value="DSBA"/>
    <property type="match status" value="1"/>
</dbReference>
<comment type="similarity">
    <text evidence="1 4">Belongs to the GST superfamily. Kappa family.</text>
</comment>
<evidence type="ECO:0000256" key="3">
    <source>
        <dbReference type="ARBA" id="ARBA00047960"/>
    </source>
</evidence>
<dbReference type="OrthoDB" id="4664297at2759"/>
<dbReference type="GO" id="GO:0005777">
    <property type="term" value="C:peroxisome"/>
    <property type="evidence" value="ECO:0007669"/>
    <property type="project" value="TreeGrafter"/>
</dbReference>
<keyword evidence="2 4" id="KW-0808">Transferase</keyword>
<dbReference type="EC" id="2.5.1.18" evidence="4"/>
<dbReference type="PIRSF" id="PIRSF006386">
    <property type="entry name" value="HCCAis_GSTk"/>
    <property type="match status" value="1"/>
</dbReference>
<accession>A0A507FMM6</accession>
<name>A0A507FMM6_9FUNG</name>
<protein>
    <recommendedName>
        <fullName evidence="4">Glutathione S-transferase kappa</fullName>
        <ecNumber evidence="4">2.5.1.18</ecNumber>
    </recommendedName>
</protein>
<dbReference type="AlphaFoldDB" id="A0A507FMM6"/>
<evidence type="ECO:0000256" key="5">
    <source>
        <dbReference type="PIRSR" id="PIRSR006386-1"/>
    </source>
</evidence>
<proteinExistence type="inferred from homology"/>
<feature type="active site" description="Nucleophile" evidence="5">
    <location>
        <position position="14"/>
    </location>
</feature>
<dbReference type="GO" id="GO:0004602">
    <property type="term" value="F:glutathione peroxidase activity"/>
    <property type="evidence" value="ECO:0007669"/>
    <property type="project" value="TreeGrafter"/>
</dbReference>
<reference evidence="7 8" key="1">
    <citation type="journal article" date="2019" name="Sci. Rep.">
        <title>Comparative genomics of chytrid fungi reveal insights into the obligate biotrophic and pathogenic lifestyle of Synchytrium endobioticum.</title>
        <authorList>
            <person name="van de Vossenberg B.T.L.H."/>
            <person name="Warris S."/>
            <person name="Nguyen H.D.T."/>
            <person name="van Gent-Pelzer M.P.E."/>
            <person name="Joly D.L."/>
            <person name="van de Geest H.C."/>
            <person name="Bonants P.J.M."/>
            <person name="Smith D.S."/>
            <person name="Levesque C.A."/>
            <person name="van der Lee T.A.J."/>
        </authorList>
    </citation>
    <scope>NUCLEOTIDE SEQUENCE [LARGE SCALE GENOMIC DNA]</scope>
    <source>
        <strain evidence="7 8">CBS 675.73</strain>
    </source>
</reference>
<dbReference type="GO" id="GO:0005739">
    <property type="term" value="C:mitochondrion"/>
    <property type="evidence" value="ECO:0007669"/>
    <property type="project" value="TreeGrafter"/>
</dbReference>
<dbReference type="GO" id="GO:0006749">
    <property type="term" value="P:glutathione metabolic process"/>
    <property type="evidence" value="ECO:0007669"/>
    <property type="project" value="TreeGrafter"/>
</dbReference>
<comment type="catalytic activity">
    <reaction evidence="3 4">
        <text>RX + glutathione = an S-substituted glutathione + a halide anion + H(+)</text>
        <dbReference type="Rhea" id="RHEA:16437"/>
        <dbReference type="ChEBI" id="CHEBI:15378"/>
        <dbReference type="ChEBI" id="CHEBI:16042"/>
        <dbReference type="ChEBI" id="CHEBI:17792"/>
        <dbReference type="ChEBI" id="CHEBI:57925"/>
        <dbReference type="ChEBI" id="CHEBI:90779"/>
        <dbReference type="EC" id="2.5.1.18"/>
    </reaction>
</comment>
<dbReference type="Gene3D" id="3.40.30.10">
    <property type="entry name" value="Glutaredoxin"/>
    <property type="match status" value="1"/>
</dbReference>
<dbReference type="EMBL" id="QEAP01000018">
    <property type="protein sequence ID" value="TPX77574.1"/>
    <property type="molecule type" value="Genomic_DNA"/>
</dbReference>